<comment type="caution">
    <text evidence="2">The sequence shown here is derived from an EMBL/GenBank/DDBJ whole genome shotgun (WGS) entry which is preliminary data.</text>
</comment>
<dbReference type="OrthoDB" id="425681at2759"/>
<evidence type="ECO:0000313" key="3">
    <source>
        <dbReference type="Proteomes" id="UP000299102"/>
    </source>
</evidence>
<evidence type="ECO:0000313" key="2">
    <source>
        <dbReference type="EMBL" id="GBP47456.1"/>
    </source>
</evidence>
<gene>
    <name evidence="2" type="ORF">EVAR_86373_1</name>
</gene>
<feature type="compositionally biased region" description="Polar residues" evidence="1">
    <location>
        <begin position="1"/>
        <end position="10"/>
    </location>
</feature>
<reference evidence="2 3" key="1">
    <citation type="journal article" date="2019" name="Commun. Biol.">
        <title>The bagworm genome reveals a unique fibroin gene that provides high tensile strength.</title>
        <authorList>
            <person name="Kono N."/>
            <person name="Nakamura H."/>
            <person name="Ohtoshi R."/>
            <person name="Tomita M."/>
            <person name="Numata K."/>
            <person name="Arakawa K."/>
        </authorList>
    </citation>
    <scope>NUCLEOTIDE SEQUENCE [LARGE SCALE GENOMIC DNA]</scope>
</reference>
<evidence type="ECO:0000256" key="1">
    <source>
        <dbReference type="SAM" id="MobiDB-lite"/>
    </source>
</evidence>
<keyword evidence="3" id="KW-1185">Reference proteome</keyword>
<accession>A0A4C1W7V4</accession>
<dbReference type="AlphaFoldDB" id="A0A4C1W7V4"/>
<proteinExistence type="predicted"/>
<protein>
    <recommendedName>
        <fullName evidence="4">Reverse transcriptase domain-containing protein</fullName>
    </recommendedName>
</protein>
<dbReference type="Proteomes" id="UP000299102">
    <property type="component" value="Unassembled WGS sequence"/>
</dbReference>
<organism evidence="2 3">
    <name type="scientific">Eumeta variegata</name>
    <name type="common">Bagworm moth</name>
    <name type="synonym">Eumeta japonica</name>
    <dbReference type="NCBI Taxonomy" id="151549"/>
    <lineage>
        <taxon>Eukaryota</taxon>
        <taxon>Metazoa</taxon>
        <taxon>Ecdysozoa</taxon>
        <taxon>Arthropoda</taxon>
        <taxon>Hexapoda</taxon>
        <taxon>Insecta</taxon>
        <taxon>Pterygota</taxon>
        <taxon>Neoptera</taxon>
        <taxon>Endopterygota</taxon>
        <taxon>Lepidoptera</taxon>
        <taxon>Glossata</taxon>
        <taxon>Ditrysia</taxon>
        <taxon>Tineoidea</taxon>
        <taxon>Psychidae</taxon>
        <taxon>Oiketicinae</taxon>
        <taxon>Eumeta</taxon>
    </lineage>
</organism>
<dbReference type="EMBL" id="BGZK01000502">
    <property type="protein sequence ID" value="GBP47456.1"/>
    <property type="molecule type" value="Genomic_DNA"/>
</dbReference>
<evidence type="ECO:0008006" key="4">
    <source>
        <dbReference type="Google" id="ProtNLM"/>
    </source>
</evidence>
<feature type="region of interest" description="Disordered" evidence="1">
    <location>
        <begin position="1"/>
        <end position="21"/>
    </location>
</feature>
<sequence>MGGASPTNENKIVFPRGTERRGRPGRLIRAAARTRKEGMQVAGAGLRSRGSSAYVGISRAYTDWFVIRRGVRQGYVPSLWLCHLIMDSSCVYDLK</sequence>
<name>A0A4C1W7V4_EUMVA</name>